<protein>
    <submittedName>
        <fullName evidence="1">Uncharacterized protein</fullName>
    </submittedName>
</protein>
<organism evidence="1">
    <name type="scientific">Marseillevirus LCMAC101</name>
    <dbReference type="NCBI Taxonomy" id="2506602"/>
    <lineage>
        <taxon>Viruses</taxon>
        <taxon>Varidnaviria</taxon>
        <taxon>Bamfordvirae</taxon>
        <taxon>Nucleocytoviricota</taxon>
        <taxon>Megaviricetes</taxon>
        <taxon>Pimascovirales</taxon>
        <taxon>Pimascovirales incertae sedis</taxon>
        <taxon>Marseilleviridae</taxon>
    </lineage>
</organism>
<accession>A0A481YT95</accession>
<proteinExistence type="predicted"/>
<name>A0A481YT95_9VIRU</name>
<reference evidence="1" key="1">
    <citation type="journal article" date="2019" name="MBio">
        <title>Virus Genomes from Deep Sea Sediments Expand the Ocean Megavirome and Support Independent Origins of Viral Gigantism.</title>
        <authorList>
            <person name="Backstrom D."/>
            <person name="Yutin N."/>
            <person name="Jorgensen S.L."/>
            <person name="Dharamshi J."/>
            <person name="Homa F."/>
            <person name="Zaremba-Niedwiedzka K."/>
            <person name="Spang A."/>
            <person name="Wolf Y.I."/>
            <person name="Koonin E.V."/>
            <person name="Ettema T.J."/>
        </authorList>
    </citation>
    <scope>NUCLEOTIDE SEQUENCE</scope>
</reference>
<gene>
    <name evidence="1" type="ORF">LCMAC101_03110</name>
</gene>
<dbReference type="EMBL" id="MK500327">
    <property type="protein sequence ID" value="QBK85716.1"/>
    <property type="molecule type" value="Genomic_DNA"/>
</dbReference>
<sequence>MNNTIWVLIIIGVVLLLLLCPKKEGFKPGGYITPGKKNISVFPEVNTNIWPQYNYSFPYNYKYAGAWAPAMYSRLRYRSPGFYSGTALSVSLRPGIGNKYWSRDHWIRNTQFGDKRYFNVTNADDYIHDQSNYDGLPQLFQQ</sequence>
<evidence type="ECO:0000313" key="1">
    <source>
        <dbReference type="EMBL" id="QBK85716.1"/>
    </source>
</evidence>